<name>A0A923HB94_9FLAO</name>
<protein>
    <recommendedName>
        <fullName evidence="3">YD repeat-containing protein</fullName>
    </recommendedName>
</protein>
<gene>
    <name evidence="1" type="ORF">H7U19_16720</name>
</gene>
<evidence type="ECO:0000313" key="1">
    <source>
        <dbReference type="EMBL" id="MBC3760053.1"/>
    </source>
</evidence>
<organism evidence="1 2">
    <name type="scientific">Hyunsoonleella aquatilis</name>
    <dbReference type="NCBI Taxonomy" id="2762758"/>
    <lineage>
        <taxon>Bacteria</taxon>
        <taxon>Pseudomonadati</taxon>
        <taxon>Bacteroidota</taxon>
        <taxon>Flavobacteriia</taxon>
        <taxon>Flavobacteriales</taxon>
        <taxon>Flavobacteriaceae</taxon>
    </lineage>
</organism>
<accession>A0A923HB94</accession>
<dbReference type="RefSeq" id="WP_186564024.1">
    <property type="nucleotide sequence ID" value="NZ_JACNMF010000015.1"/>
</dbReference>
<evidence type="ECO:0000313" key="2">
    <source>
        <dbReference type="Proteomes" id="UP000656244"/>
    </source>
</evidence>
<proteinExistence type="predicted"/>
<dbReference type="EMBL" id="JACNMF010000015">
    <property type="protein sequence ID" value="MBC3760053.1"/>
    <property type="molecule type" value="Genomic_DNA"/>
</dbReference>
<keyword evidence="2" id="KW-1185">Reference proteome</keyword>
<evidence type="ECO:0008006" key="3">
    <source>
        <dbReference type="Google" id="ProtNLM"/>
    </source>
</evidence>
<dbReference type="AlphaFoldDB" id="A0A923HB94"/>
<comment type="caution">
    <text evidence="1">The sequence shown here is derived from an EMBL/GenBank/DDBJ whole genome shotgun (WGS) entry which is preliminary data.</text>
</comment>
<dbReference type="Proteomes" id="UP000656244">
    <property type="component" value="Unassembled WGS sequence"/>
</dbReference>
<sequence>MNKDYERSKWRKSKQKTGYERYDKKGNLIEEGEYGEIWHFSSVTKNADSTISITSGHGRNYKNLNSIHYYIYDSTGKKMQDELWQFKDNKKDYLIYKTIFEYDAKGKLIKETEFDKDNQVSRLQDYSKDNSNQTISKDSVFNFSYEGITRVEGKRQDTTITDSLGRPTEKIHYYKDKFLYRQEFRYDRWGEIVTEIRYDNKPDSLWCITEWQYNYDKQLIRKFWKVIGSKTETKDVYIYNRKKLLVKILHYSGEELEGYTNYKYKLY</sequence>
<reference evidence="1" key="1">
    <citation type="submission" date="2020-08" db="EMBL/GenBank/DDBJ databases">
        <title>Hyunsoonleella sp. strain SJ7 genome sequencing and assembly.</title>
        <authorList>
            <person name="Kim I."/>
        </authorList>
    </citation>
    <scope>NUCLEOTIDE SEQUENCE</scope>
    <source>
        <strain evidence="1">SJ7</strain>
    </source>
</reference>
<dbReference type="Gene3D" id="2.180.10.10">
    <property type="entry name" value="RHS repeat-associated core"/>
    <property type="match status" value="1"/>
</dbReference>